<keyword evidence="10 13" id="KW-0067">ATP-binding</keyword>
<keyword evidence="7 13" id="KW-0791">Threonine biosynthesis</keyword>
<evidence type="ECO:0000256" key="4">
    <source>
        <dbReference type="ARBA" id="ARBA00017858"/>
    </source>
</evidence>
<dbReference type="PROSITE" id="PS00627">
    <property type="entry name" value="GHMP_KINASES_ATP"/>
    <property type="match status" value="1"/>
</dbReference>
<evidence type="ECO:0000256" key="5">
    <source>
        <dbReference type="ARBA" id="ARBA00022605"/>
    </source>
</evidence>
<comment type="function">
    <text evidence="12 13">Catalyzes the ATP-dependent phosphorylation of L-homoserine to L-homoserine phosphate.</text>
</comment>
<dbReference type="SUPFAM" id="SSF54211">
    <property type="entry name" value="Ribosomal protein S5 domain 2-like"/>
    <property type="match status" value="1"/>
</dbReference>
<keyword evidence="13" id="KW-0963">Cytoplasm</keyword>
<evidence type="ECO:0000256" key="11">
    <source>
        <dbReference type="ARBA" id="ARBA00049375"/>
    </source>
</evidence>
<accession>A0ABM9FW31</accession>
<dbReference type="EC" id="2.7.1.39" evidence="3 13"/>
<dbReference type="InterPro" id="IPR000870">
    <property type="entry name" value="Homoserine_kinase"/>
</dbReference>
<dbReference type="SUPFAM" id="SSF55060">
    <property type="entry name" value="GHMP Kinase, C-terminal domain"/>
    <property type="match status" value="1"/>
</dbReference>
<evidence type="ECO:0000256" key="3">
    <source>
        <dbReference type="ARBA" id="ARBA00012078"/>
    </source>
</evidence>
<dbReference type="InterPro" id="IPR013750">
    <property type="entry name" value="GHMP_kinase_C_dom"/>
</dbReference>
<dbReference type="InterPro" id="IPR006203">
    <property type="entry name" value="GHMP_knse_ATP-bd_CS"/>
</dbReference>
<comment type="subcellular location">
    <subcellularLocation>
        <location evidence="13">Cytoplasm</location>
    </subcellularLocation>
</comment>
<evidence type="ECO:0000256" key="10">
    <source>
        <dbReference type="ARBA" id="ARBA00022840"/>
    </source>
</evidence>
<keyword evidence="8 13" id="KW-0547">Nucleotide-binding</keyword>
<dbReference type="InterPro" id="IPR014721">
    <property type="entry name" value="Ribsml_uS5_D2-typ_fold_subgr"/>
</dbReference>
<dbReference type="InterPro" id="IPR020568">
    <property type="entry name" value="Ribosomal_Su5_D2-typ_SF"/>
</dbReference>
<dbReference type="EMBL" id="CALYLO010000001">
    <property type="protein sequence ID" value="CAH8243375.1"/>
    <property type="molecule type" value="Genomic_DNA"/>
</dbReference>
<reference evidence="16" key="1">
    <citation type="submission" date="2022-06" db="EMBL/GenBank/DDBJ databases">
        <authorList>
            <person name="Dietemann V."/>
            <person name="Ory F."/>
            <person name="Dainat B."/>
            <person name="Oberhansli S."/>
        </authorList>
    </citation>
    <scope>NUCLEOTIDE SEQUENCE</scope>
    <source>
        <strain evidence="16">Ena-SAMPLE-TAB-26-04-2022-14:26:32:270-5432</strain>
    </source>
</reference>
<dbReference type="NCBIfam" id="NF002288">
    <property type="entry name" value="PRK01212.1-4"/>
    <property type="match status" value="1"/>
</dbReference>
<evidence type="ECO:0000259" key="15">
    <source>
        <dbReference type="Pfam" id="PF08544"/>
    </source>
</evidence>
<comment type="similarity">
    <text evidence="2 13">Belongs to the GHMP kinase family. Homoserine kinase subfamily.</text>
</comment>
<dbReference type="Pfam" id="PF00288">
    <property type="entry name" value="GHMP_kinases_N"/>
    <property type="match status" value="1"/>
</dbReference>
<dbReference type="PANTHER" id="PTHR20861:SF1">
    <property type="entry name" value="HOMOSERINE KINASE"/>
    <property type="match status" value="1"/>
</dbReference>
<evidence type="ECO:0000256" key="13">
    <source>
        <dbReference type="HAMAP-Rule" id="MF_00384"/>
    </source>
</evidence>
<comment type="caution">
    <text evidence="16">The sequence shown here is derived from an EMBL/GenBank/DDBJ whole genome shotgun (WGS) entry which is preliminary data.</text>
</comment>
<organism evidence="16 17">
    <name type="scientific">Paenibacillus melissococcoides</name>
    <dbReference type="NCBI Taxonomy" id="2912268"/>
    <lineage>
        <taxon>Bacteria</taxon>
        <taxon>Bacillati</taxon>
        <taxon>Bacillota</taxon>
        <taxon>Bacilli</taxon>
        <taxon>Bacillales</taxon>
        <taxon>Paenibacillaceae</taxon>
        <taxon>Paenibacillus</taxon>
    </lineage>
</organism>
<dbReference type="PANTHER" id="PTHR20861">
    <property type="entry name" value="HOMOSERINE/4-DIPHOSPHOCYTIDYL-2-C-METHYL-D-ERYTHRITOL KINASE"/>
    <property type="match status" value="1"/>
</dbReference>
<dbReference type="NCBIfam" id="TIGR00191">
    <property type="entry name" value="thrB"/>
    <property type="match status" value="1"/>
</dbReference>
<evidence type="ECO:0000259" key="14">
    <source>
        <dbReference type="Pfam" id="PF00288"/>
    </source>
</evidence>
<dbReference type="Pfam" id="PF08544">
    <property type="entry name" value="GHMP_kinases_C"/>
    <property type="match status" value="1"/>
</dbReference>
<dbReference type="InterPro" id="IPR006204">
    <property type="entry name" value="GHMP_kinase_N_dom"/>
</dbReference>
<dbReference type="RefSeq" id="WP_213427087.1">
    <property type="nucleotide sequence ID" value="NZ_AP031286.1"/>
</dbReference>
<dbReference type="PRINTS" id="PR00958">
    <property type="entry name" value="HOMSERKINASE"/>
</dbReference>
<protein>
    <recommendedName>
        <fullName evidence="4 13">Homoserine kinase</fullName>
        <shortName evidence="13">HK</shortName>
        <shortName evidence="13">HSK</shortName>
        <ecNumber evidence="3 13">2.7.1.39</ecNumber>
    </recommendedName>
</protein>
<keyword evidence="6 13" id="KW-0808">Transferase</keyword>
<keyword evidence="9 13" id="KW-0418">Kinase</keyword>
<proteinExistence type="inferred from homology"/>
<comment type="pathway">
    <text evidence="1 13">Amino-acid biosynthesis; L-threonine biosynthesis; L-threonine from L-aspartate: step 4/5.</text>
</comment>
<dbReference type="GO" id="GO:0016301">
    <property type="term" value="F:kinase activity"/>
    <property type="evidence" value="ECO:0007669"/>
    <property type="project" value="UniProtKB-KW"/>
</dbReference>
<evidence type="ECO:0000256" key="7">
    <source>
        <dbReference type="ARBA" id="ARBA00022697"/>
    </source>
</evidence>
<feature type="domain" description="GHMP kinase C-terminal" evidence="15">
    <location>
        <begin position="205"/>
        <end position="279"/>
    </location>
</feature>
<evidence type="ECO:0000256" key="1">
    <source>
        <dbReference type="ARBA" id="ARBA00005015"/>
    </source>
</evidence>
<sequence>MWKEEGVLVRVPASTANLGPGFDTLGMALELHLWVAMKPAEQMQIRLHGSELHGLPLDDRNLIYRTAQALFREAGAEERPLALDVYSEIPLTRGLGSSASALIGGLAAANWLIGQPLTDQRLFDMATAIERHPDNVGASLYGGIIAAMWDGEQARHIRLDPPAGLGTVVAVPQFELETKKARHVLPERIGMADAVYNISRSSVLVAALASGRTELLAEAMRDRLHQPYRASLIPGMPGILEEAVRHGALGVALSGAGPTLLAFVDNLNEHDSLQAYMKQALLVHGVKSRVMPLGISQEGAVLCGVWDDMAAVVAERAGRAGSSR</sequence>
<evidence type="ECO:0000256" key="12">
    <source>
        <dbReference type="ARBA" id="ARBA00049954"/>
    </source>
</evidence>
<gene>
    <name evidence="13 16" type="primary">thrB</name>
    <name evidence="16" type="ORF">WJ0W_000602</name>
</gene>
<name>A0ABM9FW31_9BACL</name>
<dbReference type="Gene3D" id="3.30.230.10">
    <property type="match status" value="1"/>
</dbReference>
<keyword evidence="17" id="KW-1185">Reference proteome</keyword>
<evidence type="ECO:0000256" key="9">
    <source>
        <dbReference type="ARBA" id="ARBA00022777"/>
    </source>
</evidence>
<feature type="binding site" evidence="13">
    <location>
        <begin position="90"/>
        <end position="100"/>
    </location>
    <ligand>
        <name>ATP</name>
        <dbReference type="ChEBI" id="CHEBI:30616"/>
    </ligand>
</feature>
<dbReference type="PIRSF" id="PIRSF000676">
    <property type="entry name" value="Homoser_kin"/>
    <property type="match status" value="1"/>
</dbReference>
<evidence type="ECO:0000256" key="2">
    <source>
        <dbReference type="ARBA" id="ARBA00007370"/>
    </source>
</evidence>
<feature type="domain" description="GHMP kinase N-terminal" evidence="14">
    <location>
        <begin position="61"/>
        <end position="143"/>
    </location>
</feature>
<evidence type="ECO:0000313" key="16">
    <source>
        <dbReference type="EMBL" id="CAH8243375.1"/>
    </source>
</evidence>
<evidence type="ECO:0000313" key="17">
    <source>
        <dbReference type="Proteomes" id="UP001154322"/>
    </source>
</evidence>
<dbReference type="InterPro" id="IPR036554">
    <property type="entry name" value="GHMP_kinase_C_sf"/>
</dbReference>
<dbReference type="Gene3D" id="3.30.70.890">
    <property type="entry name" value="GHMP kinase, C-terminal domain"/>
    <property type="match status" value="1"/>
</dbReference>
<dbReference type="HAMAP" id="MF_00384">
    <property type="entry name" value="Homoser_kinase"/>
    <property type="match status" value="1"/>
</dbReference>
<keyword evidence="5 13" id="KW-0028">Amino-acid biosynthesis</keyword>
<evidence type="ECO:0000256" key="8">
    <source>
        <dbReference type="ARBA" id="ARBA00022741"/>
    </source>
</evidence>
<comment type="catalytic activity">
    <reaction evidence="11 13">
        <text>L-homoserine + ATP = O-phospho-L-homoserine + ADP + H(+)</text>
        <dbReference type="Rhea" id="RHEA:13985"/>
        <dbReference type="ChEBI" id="CHEBI:15378"/>
        <dbReference type="ChEBI" id="CHEBI:30616"/>
        <dbReference type="ChEBI" id="CHEBI:57476"/>
        <dbReference type="ChEBI" id="CHEBI:57590"/>
        <dbReference type="ChEBI" id="CHEBI:456216"/>
        <dbReference type="EC" id="2.7.1.39"/>
    </reaction>
</comment>
<evidence type="ECO:0000256" key="6">
    <source>
        <dbReference type="ARBA" id="ARBA00022679"/>
    </source>
</evidence>
<dbReference type="Proteomes" id="UP001154322">
    <property type="component" value="Unassembled WGS sequence"/>
</dbReference>